<keyword evidence="13" id="KW-1185">Reference proteome</keyword>
<protein>
    <recommendedName>
        <fullName evidence="10">Imidazole glycerol phosphate synthase subunit HisH</fullName>
        <ecNumber evidence="10">4.3.2.10</ecNumber>
    </recommendedName>
    <alternativeName>
        <fullName evidence="10">IGP synthase glutaminase subunit</fullName>
        <ecNumber evidence="10">3.5.1.2</ecNumber>
    </alternativeName>
    <alternativeName>
        <fullName evidence="10">IGP synthase subunit HisH</fullName>
    </alternativeName>
    <alternativeName>
        <fullName evidence="10">ImGP synthase subunit HisH</fullName>
        <shortName evidence="10">IGPS subunit HisH</shortName>
    </alternativeName>
</protein>
<dbReference type="InterPro" id="IPR017926">
    <property type="entry name" value="GATASE"/>
</dbReference>
<reference evidence="12 13" key="1">
    <citation type="submission" date="2021-05" db="EMBL/GenBank/DDBJ databases">
        <title>Complete genome of the cytokinin-producing biocontrol strain Pseudomonas fluorescens G20-18.</title>
        <authorList>
            <person name="Nielsen T.K."/>
            <person name="Mekureyaw M.F."/>
            <person name="Hansen L.H."/>
            <person name="Nicolaisen M.H."/>
            <person name="Roitsch T.G."/>
            <person name="Hennessy R.C."/>
        </authorList>
    </citation>
    <scope>NUCLEOTIDE SEQUENCE [LARGE SCALE GENOMIC DNA]</scope>
    <source>
        <strain evidence="12 13">G20-18</strain>
    </source>
</reference>
<evidence type="ECO:0000256" key="5">
    <source>
        <dbReference type="ARBA" id="ARBA00022962"/>
    </source>
</evidence>
<keyword evidence="6 10" id="KW-0368">Histidine biosynthesis</keyword>
<dbReference type="CDD" id="cd01748">
    <property type="entry name" value="GATase1_IGP_Synthase"/>
    <property type="match status" value="1"/>
</dbReference>
<comment type="subcellular location">
    <subcellularLocation>
        <location evidence="10">Cytoplasm</location>
    </subcellularLocation>
</comment>
<dbReference type="EC" id="3.5.1.2" evidence="10"/>
<keyword evidence="3 10" id="KW-0028">Amino-acid biosynthesis</keyword>
<keyword evidence="10" id="KW-0963">Cytoplasm</keyword>
<dbReference type="PANTHER" id="PTHR42701:SF1">
    <property type="entry name" value="IMIDAZOLE GLYCEROL PHOSPHATE SYNTHASE SUBUNIT HISH"/>
    <property type="match status" value="1"/>
</dbReference>
<sequence>MKVAIVNYGVGNLSSVRRAFEELGAEPVIANHPSALYDANRIVLPGVGAFKEGMAHLDHGGWSEALREVVGEQGKPLLGICLGMQLLASEGHENGVTPGLGLIPGQVRRLDELGCTLRIPHVGWNEACHDGSDVLFEGIPDRSDFYFVHSYAFVPEALEHRLATVPYGVDLTAAVRRDHVFGCQFHPEKSSKAGRRLLRNFLSYSPC</sequence>
<dbReference type="PIRSF" id="PIRSF000495">
    <property type="entry name" value="Amidotransf_hisH"/>
    <property type="match status" value="1"/>
</dbReference>
<evidence type="ECO:0000256" key="1">
    <source>
        <dbReference type="ARBA" id="ARBA00005091"/>
    </source>
</evidence>
<dbReference type="Pfam" id="PF00117">
    <property type="entry name" value="GATase"/>
    <property type="match status" value="1"/>
</dbReference>
<feature type="domain" description="Glutamine amidotransferase" evidence="11">
    <location>
        <begin position="5"/>
        <end position="202"/>
    </location>
</feature>
<evidence type="ECO:0000256" key="4">
    <source>
        <dbReference type="ARBA" id="ARBA00022801"/>
    </source>
</evidence>
<gene>
    <name evidence="10 12" type="primary">hisH</name>
    <name evidence="12" type="ORF">KJF94_22295</name>
</gene>
<keyword evidence="7 10" id="KW-0456">Lyase</keyword>
<evidence type="ECO:0000256" key="2">
    <source>
        <dbReference type="ARBA" id="ARBA00011152"/>
    </source>
</evidence>
<comment type="catalytic activity">
    <reaction evidence="9 10">
        <text>L-glutamine + H2O = L-glutamate + NH4(+)</text>
        <dbReference type="Rhea" id="RHEA:15889"/>
        <dbReference type="ChEBI" id="CHEBI:15377"/>
        <dbReference type="ChEBI" id="CHEBI:28938"/>
        <dbReference type="ChEBI" id="CHEBI:29985"/>
        <dbReference type="ChEBI" id="CHEBI:58359"/>
        <dbReference type="EC" id="3.5.1.2"/>
    </reaction>
</comment>
<dbReference type="NCBIfam" id="TIGR01855">
    <property type="entry name" value="IMP_synth_hisH"/>
    <property type="match status" value="1"/>
</dbReference>
<feature type="active site" description="Nucleophile" evidence="10">
    <location>
        <position position="81"/>
    </location>
</feature>
<comment type="pathway">
    <text evidence="1 10">Amino-acid biosynthesis; L-histidine biosynthesis; L-histidine from 5-phospho-alpha-D-ribose 1-diphosphate: step 5/9.</text>
</comment>
<comment type="catalytic activity">
    <reaction evidence="8 10">
        <text>5-[(5-phospho-1-deoxy-D-ribulos-1-ylimino)methylamino]-1-(5-phospho-beta-D-ribosyl)imidazole-4-carboxamide + L-glutamine = D-erythro-1-(imidazol-4-yl)glycerol 3-phosphate + 5-amino-1-(5-phospho-beta-D-ribosyl)imidazole-4-carboxamide + L-glutamate + H(+)</text>
        <dbReference type="Rhea" id="RHEA:24793"/>
        <dbReference type="ChEBI" id="CHEBI:15378"/>
        <dbReference type="ChEBI" id="CHEBI:29985"/>
        <dbReference type="ChEBI" id="CHEBI:58278"/>
        <dbReference type="ChEBI" id="CHEBI:58359"/>
        <dbReference type="ChEBI" id="CHEBI:58475"/>
        <dbReference type="ChEBI" id="CHEBI:58525"/>
        <dbReference type="EC" id="4.3.2.10"/>
    </reaction>
</comment>
<dbReference type="Gene3D" id="3.40.50.880">
    <property type="match status" value="1"/>
</dbReference>
<evidence type="ECO:0000256" key="7">
    <source>
        <dbReference type="ARBA" id="ARBA00023239"/>
    </source>
</evidence>
<keyword evidence="5 10" id="KW-0315">Glutamine amidotransferase</keyword>
<evidence type="ECO:0000256" key="9">
    <source>
        <dbReference type="ARBA" id="ARBA00049534"/>
    </source>
</evidence>
<evidence type="ECO:0000313" key="12">
    <source>
        <dbReference type="EMBL" id="QVW22566.1"/>
    </source>
</evidence>
<dbReference type="InterPro" id="IPR029062">
    <property type="entry name" value="Class_I_gatase-like"/>
</dbReference>
<evidence type="ECO:0000256" key="10">
    <source>
        <dbReference type="HAMAP-Rule" id="MF_00278"/>
    </source>
</evidence>
<dbReference type="HAMAP" id="MF_00278">
    <property type="entry name" value="HisH"/>
    <property type="match status" value="1"/>
</dbReference>
<comment type="function">
    <text evidence="10">IGPS catalyzes the conversion of PRFAR and glutamine to IGP, AICAR and glutamate. The HisH subunit catalyzes the hydrolysis of glutamine to glutamate and ammonia as part of the synthesis of IGP and AICAR. The resulting ammonia molecule is channeled to the active site of HisF.</text>
</comment>
<evidence type="ECO:0000259" key="11">
    <source>
        <dbReference type="Pfam" id="PF00117"/>
    </source>
</evidence>
<accession>A0ABX8ETS8</accession>
<dbReference type="RefSeq" id="WP_214378842.1">
    <property type="nucleotide sequence ID" value="NZ_CP075566.1"/>
</dbReference>
<evidence type="ECO:0000313" key="13">
    <source>
        <dbReference type="Proteomes" id="UP000681155"/>
    </source>
</evidence>
<feature type="active site" evidence="10">
    <location>
        <position position="188"/>
    </location>
</feature>
<proteinExistence type="inferred from homology"/>
<dbReference type="PROSITE" id="PS51273">
    <property type="entry name" value="GATASE_TYPE_1"/>
    <property type="match status" value="1"/>
</dbReference>
<dbReference type="EC" id="4.3.2.10" evidence="10"/>
<dbReference type="EMBL" id="CP075566">
    <property type="protein sequence ID" value="QVW22566.1"/>
    <property type="molecule type" value="Genomic_DNA"/>
</dbReference>
<dbReference type="PANTHER" id="PTHR42701">
    <property type="entry name" value="IMIDAZOLE GLYCEROL PHOSPHATE SYNTHASE SUBUNIT HISH"/>
    <property type="match status" value="1"/>
</dbReference>
<name>A0ABX8ETS8_9PSED</name>
<keyword evidence="4 10" id="KW-0378">Hydrolase</keyword>
<evidence type="ECO:0000256" key="3">
    <source>
        <dbReference type="ARBA" id="ARBA00022605"/>
    </source>
</evidence>
<dbReference type="InterPro" id="IPR010139">
    <property type="entry name" value="Imidazole-glycPsynth_HisH"/>
</dbReference>
<organism evidence="12 13">
    <name type="scientific">Pseudomonas hormoni</name>
    <dbReference type="NCBI Taxonomy" id="3093767"/>
    <lineage>
        <taxon>Bacteria</taxon>
        <taxon>Pseudomonadati</taxon>
        <taxon>Pseudomonadota</taxon>
        <taxon>Gammaproteobacteria</taxon>
        <taxon>Pseudomonadales</taxon>
        <taxon>Pseudomonadaceae</taxon>
        <taxon>Pseudomonas</taxon>
    </lineage>
</organism>
<evidence type="ECO:0000256" key="8">
    <source>
        <dbReference type="ARBA" id="ARBA00047838"/>
    </source>
</evidence>
<dbReference type="SUPFAM" id="SSF52317">
    <property type="entry name" value="Class I glutamine amidotransferase-like"/>
    <property type="match status" value="1"/>
</dbReference>
<evidence type="ECO:0000256" key="6">
    <source>
        <dbReference type="ARBA" id="ARBA00023102"/>
    </source>
</evidence>
<dbReference type="Proteomes" id="UP000681155">
    <property type="component" value="Chromosome"/>
</dbReference>
<comment type="subunit">
    <text evidence="2 10">Heterodimer of HisH and HisF.</text>
</comment>
<feature type="active site" evidence="10">
    <location>
        <position position="186"/>
    </location>
</feature>